<dbReference type="EMBL" id="JAZAQF010000001">
    <property type="protein sequence ID" value="MFG3816164.1"/>
    <property type="molecule type" value="Genomic_DNA"/>
</dbReference>
<dbReference type="Proteomes" id="UP001604335">
    <property type="component" value="Unassembled WGS sequence"/>
</dbReference>
<organism evidence="2 3">
    <name type="scientific">Limnothrix redekei LRLZ20PSL1</name>
    <dbReference type="NCBI Taxonomy" id="3112953"/>
    <lineage>
        <taxon>Bacteria</taxon>
        <taxon>Bacillati</taxon>
        <taxon>Cyanobacteriota</taxon>
        <taxon>Cyanophyceae</taxon>
        <taxon>Pseudanabaenales</taxon>
        <taxon>Pseudanabaenaceae</taxon>
        <taxon>Limnothrix</taxon>
    </lineage>
</organism>
<dbReference type="RefSeq" id="WP_393009856.1">
    <property type="nucleotide sequence ID" value="NZ_JAZAQF010000001.1"/>
</dbReference>
<evidence type="ECO:0000259" key="1">
    <source>
        <dbReference type="Pfam" id="PF12770"/>
    </source>
</evidence>
<dbReference type="InterPro" id="IPR024983">
    <property type="entry name" value="CHAT_dom"/>
</dbReference>
<proteinExistence type="predicted"/>
<feature type="domain" description="CHAT" evidence="1">
    <location>
        <begin position="145"/>
        <end position="447"/>
    </location>
</feature>
<evidence type="ECO:0000313" key="2">
    <source>
        <dbReference type="EMBL" id="MFG3816164.1"/>
    </source>
</evidence>
<evidence type="ECO:0000313" key="3">
    <source>
        <dbReference type="Proteomes" id="UP001604335"/>
    </source>
</evidence>
<reference evidence="3" key="1">
    <citation type="journal article" date="2024" name="Algal Res.">
        <title>Biochemical, toxicological and genomic investigation of a high-biomass producing Limnothrix strain isolated from Italian shallow drinking water reservoir.</title>
        <authorList>
            <person name="Simonazzi M."/>
            <person name="Shishido T.K."/>
            <person name="Delbaje E."/>
            <person name="Wahlsten M."/>
            <person name="Fewer D.P."/>
            <person name="Sivonen K."/>
            <person name="Pezzolesi L."/>
            <person name="Pistocchi R."/>
        </authorList>
    </citation>
    <scope>NUCLEOTIDE SEQUENCE [LARGE SCALE GENOMIC DNA]</scope>
    <source>
        <strain evidence="3">LRLZ20PSL1</strain>
    </source>
</reference>
<gene>
    <name evidence="2" type="ORF">VPK24_00825</name>
</gene>
<dbReference type="Pfam" id="PF12770">
    <property type="entry name" value="CHAT"/>
    <property type="match status" value="1"/>
</dbReference>
<protein>
    <submittedName>
        <fullName evidence="2">CHAT domain-containing protein</fullName>
    </submittedName>
</protein>
<accession>A0ABW7C4L0</accession>
<sequence>MGDRMIRQLTASLAAVMVGSTIAPPGWASQPSEPVTPANVVNKIEALWEGEYERQFNRDLPARRISAAIVSEQLREMERRTGQRSALLYMMPRDNDVELVLVTGRSEPRIEIIPGASQATVKEAVKLLTVAITNPVQRNGVNYLPYARRLHNWLIAPIESQLQAEGIELLIFCPGEGLRSAPLAALHDGQRFLIEKYAIARIPGFSLFDPQAGNLRRSRVLAMGASQFEDTTNLSPLPGVPIELEAIVGNGDRPGLWPGRYFLNNQFTLGALQRERQRSDYGIVHLATHAEFKAGRPEASFIQFWQERLSLAQIQAIDWISKPVELLVLSACRTAVGDREAELGFAGMAIASGVKASIASLWYVSDRGTLALMNEFYRQLRQAPTKSEALRQAQLALLRGQVRIEGNELRGSGARGGTVFLPPDIAATGQELLSHPYYWAAFTVIGNPW</sequence>
<comment type="caution">
    <text evidence="2">The sequence shown here is derived from an EMBL/GenBank/DDBJ whole genome shotgun (WGS) entry which is preliminary data.</text>
</comment>
<keyword evidence="3" id="KW-1185">Reference proteome</keyword>
<name>A0ABW7C4L0_9CYAN</name>